<evidence type="ECO:0000256" key="2">
    <source>
        <dbReference type="SAM" id="MobiDB-lite"/>
    </source>
</evidence>
<dbReference type="Gene3D" id="3.60.21.10">
    <property type="match status" value="1"/>
</dbReference>
<dbReference type="InterPro" id="IPR037143">
    <property type="entry name" value="4-PPantetheinyl_Trfase_dom_sf"/>
</dbReference>
<dbReference type="Pfam" id="PF00023">
    <property type="entry name" value="Ank"/>
    <property type="match status" value="1"/>
</dbReference>
<dbReference type="GO" id="GO:0000287">
    <property type="term" value="F:magnesium ion binding"/>
    <property type="evidence" value="ECO:0007669"/>
    <property type="project" value="InterPro"/>
</dbReference>
<dbReference type="Proteomes" id="UP000604046">
    <property type="component" value="Unassembled WGS sequence"/>
</dbReference>
<organism evidence="5 6">
    <name type="scientific">Symbiodinium natans</name>
    <dbReference type="NCBI Taxonomy" id="878477"/>
    <lineage>
        <taxon>Eukaryota</taxon>
        <taxon>Sar</taxon>
        <taxon>Alveolata</taxon>
        <taxon>Dinophyceae</taxon>
        <taxon>Suessiales</taxon>
        <taxon>Symbiodiniaceae</taxon>
        <taxon>Symbiodinium</taxon>
    </lineage>
</organism>
<dbReference type="InterPro" id="IPR008278">
    <property type="entry name" value="4-PPantetheinyl_Trfase_dom"/>
</dbReference>
<keyword evidence="6" id="KW-1185">Reference proteome</keyword>
<comment type="caution">
    <text evidence="5">The sequence shown here is derived from an EMBL/GenBank/DDBJ whole genome shotgun (WGS) entry which is preliminary data.</text>
</comment>
<dbReference type="SUPFAM" id="SSF56214">
    <property type="entry name" value="4'-phosphopantetheinyl transferase"/>
    <property type="match status" value="2"/>
</dbReference>
<evidence type="ECO:0008006" key="7">
    <source>
        <dbReference type="Google" id="ProtNLM"/>
    </source>
</evidence>
<dbReference type="Gene3D" id="3.90.470.20">
    <property type="entry name" value="4'-phosphopantetheinyl transferase domain"/>
    <property type="match status" value="2"/>
</dbReference>
<keyword evidence="1" id="KW-0808">Transferase</keyword>
<proteinExistence type="predicted"/>
<reference evidence="5" key="1">
    <citation type="submission" date="2021-02" db="EMBL/GenBank/DDBJ databases">
        <authorList>
            <person name="Dougan E. K."/>
            <person name="Rhodes N."/>
            <person name="Thang M."/>
            <person name="Chan C."/>
        </authorList>
    </citation>
    <scope>NUCLEOTIDE SEQUENCE</scope>
</reference>
<name>A0A812MU33_9DINO</name>
<evidence type="ECO:0000259" key="4">
    <source>
        <dbReference type="Pfam" id="PF01648"/>
    </source>
</evidence>
<feature type="domain" description="Calcineurin-like phosphoesterase" evidence="3">
    <location>
        <begin position="67"/>
        <end position="323"/>
    </location>
</feature>
<feature type="compositionally biased region" description="Low complexity" evidence="2">
    <location>
        <begin position="1399"/>
        <end position="1449"/>
    </location>
</feature>
<feature type="region of interest" description="Disordered" evidence="2">
    <location>
        <begin position="1396"/>
        <end position="1463"/>
    </location>
</feature>
<dbReference type="InterPro" id="IPR052963">
    <property type="entry name" value="Pantetheine_PDE"/>
</dbReference>
<evidence type="ECO:0000313" key="6">
    <source>
        <dbReference type="Proteomes" id="UP000604046"/>
    </source>
</evidence>
<feature type="domain" description="4'-phosphopantetheinyl transferase" evidence="4">
    <location>
        <begin position="529"/>
        <end position="613"/>
    </location>
</feature>
<dbReference type="SUPFAM" id="SSF56300">
    <property type="entry name" value="Metallo-dependent phosphatases"/>
    <property type="match status" value="1"/>
</dbReference>
<dbReference type="SMART" id="SM00248">
    <property type="entry name" value="ANK"/>
    <property type="match status" value="5"/>
</dbReference>
<evidence type="ECO:0000313" key="5">
    <source>
        <dbReference type="EMBL" id="CAE7266235.1"/>
    </source>
</evidence>
<dbReference type="GO" id="GO:0008897">
    <property type="term" value="F:holo-[acyl-carrier-protein] synthase activity"/>
    <property type="evidence" value="ECO:0007669"/>
    <property type="project" value="InterPro"/>
</dbReference>
<dbReference type="InterPro" id="IPR004843">
    <property type="entry name" value="Calcineurin-like_PHP"/>
</dbReference>
<dbReference type="Pfam" id="PF01648">
    <property type="entry name" value="ACPS"/>
    <property type="match status" value="1"/>
</dbReference>
<sequence length="1463" mass="160616">MQLVAPRKSTCTAAVGGPVILDSVRIKTWTRDIGSRLRLVPWAPVVLWACRTRPALRRVRRWAHPRMRVFGISDVHTDWKENLDHLAALPVGPFKQDALLVAGDVSHDLGVLKRTMELLLQRFAHVFFVPGNHDVYVSSSKDSIECSLEKQERLLDECTRMGVWTRPVRFASEKLTIVPLLSWYHKEFDSEPDVPVWSTAAARRHSRTALLGDEIECSWPSWLGSSAAERNLNLARFFDAANDNHVTKEASSNVQLVSFEEAVAARKRGEQVVSMSHFLPRLELLPEKRFLYFPQLTQASGSRFLAERLARLQPTLHLFGHTHFAWDQTLEGVRFLQAALGSPAERQLRKRVLHLEGGVPTLLWRGAGAPLPAPKAALWSDYYARYRREPRSPVPGPWLRFGRRRRKSRVRQDADAGSATVCLVWDLGEEPDEQMELLSSDERRRAESFSSDGARKRFVWMRASLRCLLAERLGLDAASIKFQYGMHGKPSLAMPLAAQRCSFSVSHSGEVGALLVYSPKQTGPGEALPVGIDVELHRPRPFRRLAQRFFTASEVSALDEVSSDAAQAPGLAERFFGMWTKKEAWLKAKGTGLAGGLHNLDCSATGDVEATMETAVSEPVKYTVSTLQEIPLQQYSLSIALPCGTPLRFDNMSKVGWPYMLRVCRAACAEKGWKVISYGIRTQPGKAFATASKSSERSVSEPRWDGAVRSRVAPTWQPSEGPSNVQAIVIAMTEKSVALILCTWLPLCGVLHAAQLDATLRRKKGDDPFILRSAYPSTKIHTVHTDYSGAPPPSPVDQTIARPPIVNGDPYSEPVWVDASMAQGTAFGSQLHLLCLTCSGQEWPLQVSDFLDTCKQSDMDGVPQPHNVLLSKGLLHQWNPAMFVLFVSHQWLGARHPDPYGQHVTILRHALHGMISGSLQVEEDLISMPSGKELTTRTRKQIANGYLFLDWFAIPQITARQAGVNEEATRTDAALAVKSIPSYVELSNLFVALVPELLHTDTKVLCNYTSWLSRGWCRAEWWCHLLSNKPDTSVIVVYSPREAEFMFPLNWQQHIVVEGNFTVESDRETVVKLGEAALDSKINYLSAAGPLSLYRYYLAHRPKLLGQHKETFDLDMLLQTFRYQSLQDAVKDESSVNALLCAIFAGDIGLVRLLVEHRADVNRRLTGLTRLGYSDSQTLLMAAIKSQQEPQMLSTLIELRADVHATTRVGLGCAYLVRTPKQLQVLIEAEADLHTSHLPMGLSPLCGAAVWSCPETVAKMLQARCDPNPKPTGAGYFPLHAVALLSRGRACAVDVARVLLEGRADPNAQASPNGKFLFAARLAGAYSKVVGFASCSIATKTLASLPGLTPLGAAALVGDEALSKTYLENGAENIANERGGECRSEDSEVQFMRDTNSRGAAAASDTASSSKSSASADASANDTGAAAASDTASSSKSSASADASANDTSENQTAGSAGSSSRS</sequence>
<evidence type="ECO:0000259" key="3">
    <source>
        <dbReference type="Pfam" id="PF00149"/>
    </source>
</evidence>
<dbReference type="InterPro" id="IPR002110">
    <property type="entry name" value="Ankyrin_rpt"/>
</dbReference>
<dbReference type="PANTHER" id="PTHR36492">
    <property type="match status" value="1"/>
</dbReference>
<dbReference type="Gene3D" id="1.25.40.20">
    <property type="entry name" value="Ankyrin repeat-containing domain"/>
    <property type="match status" value="2"/>
</dbReference>
<dbReference type="Pfam" id="PF00149">
    <property type="entry name" value="Metallophos"/>
    <property type="match status" value="1"/>
</dbReference>
<gene>
    <name evidence="5" type="ORF">SNAT2548_LOCUS14083</name>
</gene>
<dbReference type="GO" id="GO:0016787">
    <property type="term" value="F:hydrolase activity"/>
    <property type="evidence" value="ECO:0007669"/>
    <property type="project" value="InterPro"/>
</dbReference>
<protein>
    <recommendedName>
        <fullName evidence="7">L-aminoadipate-semialdehyde dehydrogenase-phosphopantetheinyl transferase</fullName>
    </recommendedName>
</protein>
<evidence type="ECO:0000256" key="1">
    <source>
        <dbReference type="ARBA" id="ARBA00022679"/>
    </source>
</evidence>
<dbReference type="PANTHER" id="PTHR36492:SF2">
    <property type="entry name" value="[ACYL-CARRIER-PROTEIN] PHOSPHODIESTERASE PPTH"/>
    <property type="match status" value="1"/>
</dbReference>
<dbReference type="InterPro" id="IPR029052">
    <property type="entry name" value="Metallo-depent_PP-like"/>
</dbReference>
<dbReference type="EMBL" id="CAJNDS010001580">
    <property type="protein sequence ID" value="CAE7266235.1"/>
    <property type="molecule type" value="Genomic_DNA"/>
</dbReference>
<accession>A0A812MU33</accession>
<dbReference type="OrthoDB" id="550558at2759"/>
<dbReference type="SUPFAM" id="SSF48403">
    <property type="entry name" value="Ankyrin repeat"/>
    <property type="match status" value="1"/>
</dbReference>
<dbReference type="InterPro" id="IPR036770">
    <property type="entry name" value="Ankyrin_rpt-contain_sf"/>
</dbReference>
<feature type="compositionally biased region" description="Polar residues" evidence="2">
    <location>
        <begin position="1450"/>
        <end position="1463"/>
    </location>
</feature>